<accession>A0A1H5AL20</accession>
<dbReference type="Gene3D" id="3.50.50.60">
    <property type="entry name" value="FAD/NAD(P)-binding domain"/>
    <property type="match status" value="2"/>
</dbReference>
<evidence type="ECO:0000256" key="2">
    <source>
        <dbReference type="ARBA" id="ARBA00022630"/>
    </source>
</evidence>
<dbReference type="InterPro" id="IPR003953">
    <property type="entry name" value="FAD-dep_OxRdtase_2_FAD-bd"/>
</dbReference>
<evidence type="ECO:0000259" key="5">
    <source>
        <dbReference type="PROSITE" id="PS00624"/>
    </source>
</evidence>
<dbReference type="AlphaFoldDB" id="A0A1H5AL20"/>
<evidence type="ECO:0000313" key="7">
    <source>
        <dbReference type="Proteomes" id="UP000182241"/>
    </source>
</evidence>
<dbReference type="RefSeq" id="WP_068741415.1">
    <property type="nucleotide sequence ID" value="NZ_CBDRGN010000002.1"/>
</dbReference>
<keyword evidence="2" id="KW-0285">Flavoprotein</keyword>
<evidence type="ECO:0000313" key="6">
    <source>
        <dbReference type="EMBL" id="SED42588.1"/>
    </source>
</evidence>
<dbReference type="PROSITE" id="PS00624">
    <property type="entry name" value="GMC_OXRED_2"/>
    <property type="match status" value="1"/>
</dbReference>
<dbReference type="SUPFAM" id="SSF51905">
    <property type="entry name" value="FAD/NAD(P)-binding domain"/>
    <property type="match status" value="1"/>
</dbReference>
<dbReference type="Proteomes" id="UP000182241">
    <property type="component" value="Unassembled WGS sequence"/>
</dbReference>
<name>A0A1H5AL20_TSUTY</name>
<gene>
    <name evidence="6" type="ORF">SAMN04489793_4922</name>
</gene>
<keyword evidence="3" id="KW-0274">FAD</keyword>
<evidence type="ECO:0000256" key="1">
    <source>
        <dbReference type="ARBA" id="ARBA00010790"/>
    </source>
</evidence>
<comment type="similarity">
    <text evidence="1">Belongs to the GMC oxidoreductase family.</text>
</comment>
<sequence>MSFTFDARRRATLTAVVDTFVASVPRDDDPTGFWAVKGSDLQVDAAVEDYLLGHLPEEQLEGLGQLLDTAALVGMKNQPQAVREAILANLAGITPESGLAVASLRQLSTMIAYGLMDDQGRNPLWAGMGYPGPVSAPPATPKTITAITPTAGEALTADVVIVGSGSGGGVSAAVLAQAGKNVIVVEGGSYRNESDFVQNELFAYQTLFLRGGFFPSSDGMVMLAAGGTVGGGSTVNWSNSLKTPETVRKEWAGAGLDDALGPEFDEHLNAVFARMGCNEDVALQNGPHERLSDGAAGLGYSYRKVDLNVNPDRFDPVRSAYSGMGDQTGAKNGTMRTFLQDASDAGARLLPNTRVQRITTADGAATGVEATYTDPATGQQTAVRIDAPTVVVSAGSLESPALLLRSGIGGPAVGTTLRLHPATLVSGVYDEPQDPWYGPAMAGVMNEFADAEAGYGFLIESVQHLPGLFNSVVPWLGGAAHKELTAQYRNRADWVVLVKDRGVGSVTIDEDGEAVHAYPFDDELDRKHFREGITASIRMQEAAGARRIYVAGQRFAPWTRGDDLDAFIAQVNEIPIGPGGTPVFSAHQMCSAPLGADPATSVANPSGELHDTRGVWIADASGMPTCSGVNPMITTMALARRTATNLLAAGA</sequence>
<keyword evidence="7" id="KW-1185">Reference proteome</keyword>
<evidence type="ECO:0000256" key="3">
    <source>
        <dbReference type="ARBA" id="ARBA00022827"/>
    </source>
</evidence>
<proteinExistence type="inferred from homology"/>
<dbReference type="STRING" id="57704.SAMN04489793_4922"/>
<dbReference type="InterPro" id="IPR036188">
    <property type="entry name" value="FAD/NAD-bd_sf"/>
</dbReference>
<dbReference type="Pfam" id="PF00732">
    <property type="entry name" value="GMC_oxred_N"/>
    <property type="match status" value="1"/>
</dbReference>
<organism evidence="6 7">
    <name type="scientific">Tsukamurella tyrosinosolvens</name>
    <dbReference type="NCBI Taxonomy" id="57704"/>
    <lineage>
        <taxon>Bacteria</taxon>
        <taxon>Bacillati</taxon>
        <taxon>Actinomycetota</taxon>
        <taxon>Actinomycetes</taxon>
        <taxon>Mycobacteriales</taxon>
        <taxon>Tsukamurellaceae</taxon>
        <taxon>Tsukamurella</taxon>
    </lineage>
</organism>
<reference evidence="7" key="1">
    <citation type="submission" date="2016-10" db="EMBL/GenBank/DDBJ databases">
        <authorList>
            <person name="Varghese N."/>
            <person name="Submissions S."/>
        </authorList>
    </citation>
    <scope>NUCLEOTIDE SEQUENCE [LARGE SCALE GENOMIC DNA]</scope>
    <source>
        <strain evidence="7">DSM 44234</strain>
    </source>
</reference>
<dbReference type="PANTHER" id="PTHR46056">
    <property type="entry name" value="LONG-CHAIN-ALCOHOL OXIDASE"/>
    <property type="match status" value="1"/>
</dbReference>
<evidence type="ECO:0000256" key="4">
    <source>
        <dbReference type="ARBA" id="ARBA00023002"/>
    </source>
</evidence>
<dbReference type="Pfam" id="PF00890">
    <property type="entry name" value="FAD_binding_2"/>
    <property type="match status" value="1"/>
</dbReference>
<dbReference type="OrthoDB" id="9798604at2"/>
<dbReference type="GO" id="GO:0050660">
    <property type="term" value="F:flavin adenine dinucleotide binding"/>
    <property type="evidence" value="ECO:0007669"/>
    <property type="project" value="InterPro"/>
</dbReference>
<dbReference type="Pfam" id="PF05199">
    <property type="entry name" value="GMC_oxred_C"/>
    <property type="match status" value="1"/>
</dbReference>
<feature type="domain" description="Glucose-methanol-choline oxidoreductase N-terminal" evidence="5">
    <location>
        <begin position="395"/>
        <end position="409"/>
    </location>
</feature>
<dbReference type="PANTHER" id="PTHR46056:SF12">
    <property type="entry name" value="LONG-CHAIN-ALCOHOL OXIDASE"/>
    <property type="match status" value="1"/>
</dbReference>
<dbReference type="EMBL" id="FNSA01000003">
    <property type="protein sequence ID" value="SED42588.1"/>
    <property type="molecule type" value="Genomic_DNA"/>
</dbReference>
<keyword evidence="4" id="KW-0560">Oxidoreductase</keyword>
<protein>
    <submittedName>
        <fullName evidence="6">Choline dehydrogenase</fullName>
    </submittedName>
</protein>
<dbReference type="InterPro" id="IPR007867">
    <property type="entry name" value="GMC_OxRtase_C"/>
</dbReference>
<dbReference type="GO" id="GO:0046577">
    <property type="term" value="F:long-chain-alcohol oxidase activity"/>
    <property type="evidence" value="ECO:0007669"/>
    <property type="project" value="UniProtKB-EC"/>
</dbReference>
<dbReference type="GO" id="GO:0016020">
    <property type="term" value="C:membrane"/>
    <property type="evidence" value="ECO:0007669"/>
    <property type="project" value="UniProtKB-SubCell"/>
</dbReference>
<dbReference type="InterPro" id="IPR000172">
    <property type="entry name" value="GMC_OxRdtase_N"/>
</dbReference>